<proteinExistence type="predicted"/>
<feature type="non-terminal residue" evidence="1">
    <location>
        <position position="120"/>
    </location>
</feature>
<name>A0ABD0LE97_9CAEN</name>
<dbReference type="AlphaFoldDB" id="A0ABD0LE97"/>
<evidence type="ECO:0000313" key="1">
    <source>
        <dbReference type="EMBL" id="KAK7497553.1"/>
    </source>
</evidence>
<dbReference type="Proteomes" id="UP001519460">
    <property type="component" value="Unassembled WGS sequence"/>
</dbReference>
<protein>
    <submittedName>
        <fullName evidence="1">Uncharacterized protein</fullName>
    </submittedName>
</protein>
<organism evidence="1 2">
    <name type="scientific">Batillaria attramentaria</name>
    <dbReference type="NCBI Taxonomy" id="370345"/>
    <lineage>
        <taxon>Eukaryota</taxon>
        <taxon>Metazoa</taxon>
        <taxon>Spiralia</taxon>
        <taxon>Lophotrochozoa</taxon>
        <taxon>Mollusca</taxon>
        <taxon>Gastropoda</taxon>
        <taxon>Caenogastropoda</taxon>
        <taxon>Sorbeoconcha</taxon>
        <taxon>Cerithioidea</taxon>
        <taxon>Batillariidae</taxon>
        <taxon>Batillaria</taxon>
    </lineage>
</organism>
<keyword evidence="2" id="KW-1185">Reference proteome</keyword>
<reference evidence="1 2" key="1">
    <citation type="journal article" date="2023" name="Sci. Data">
        <title>Genome assembly of the Korean intertidal mud-creeper Batillaria attramentaria.</title>
        <authorList>
            <person name="Patra A.K."/>
            <person name="Ho P.T."/>
            <person name="Jun S."/>
            <person name="Lee S.J."/>
            <person name="Kim Y."/>
            <person name="Won Y.J."/>
        </authorList>
    </citation>
    <scope>NUCLEOTIDE SEQUENCE [LARGE SCALE GENOMIC DNA]</scope>
    <source>
        <strain evidence="1">Wonlab-2016</strain>
    </source>
</reference>
<gene>
    <name evidence="1" type="ORF">BaRGS_00011193</name>
</gene>
<comment type="caution">
    <text evidence="1">The sequence shown here is derived from an EMBL/GenBank/DDBJ whole genome shotgun (WGS) entry which is preliminary data.</text>
</comment>
<sequence>MLLTAQCTCSVSTVQRSPKFVFTSADFMDVDDETRGEVNIDIQVDRKFERRAGRRSAFAELSREVKSGQRCKTCRTSWWWIGKCVPSCYLRRRLLVACRFRTGWRWLSLIRSLPQACTCR</sequence>
<evidence type="ECO:0000313" key="2">
    <source>
        <dbReference type="Proteomes" id="UP001519460"/>
    </source>
</evidence>
<accession>A0ABD0LE97</accession>
<dbReference type="EMBL" id="JACVVK020000057">
    <property type="protein sequence ID" value="KAK7497553.1"/>
    <property type="molecule type" value="Genomic_DNA"/>
</dbReference>